<name>A0A6J5T427_9CAUD</name>
<proteinExistence type="predicted"/>
<evidence type="ECO:0000313" key="1">
    <source>
        <dbReference type="EMBL" id="CAB4222358.1"/>
    </source>
</evidence>
<accession>A0A6J5T427</accession>
<protein>
    <submittedName>
        <fullName evidence="1">Uncharacterized protein</fullName>
    </submittedName>
</protein>
<dbReference type="EMBL" id="LR797523">
    <property type="protein sequence ID" value="CAB4222358.1"/>
    <property type="molecule type" value="Genomic_DNA"/>
</dbReference>
<gene>
    <name evidence="1" type="ORF">UFOVP1655_86</name>
</gene>
<reference evidence="1" key="1">
    <citation type="submission" date="2020-05" db="EMBL/GenBank/DDBJ databases">
        <authorList>
            <person name="Chiriac C."/>
            <person name="Salcher M."/>
            <person name="Ghai R."/>
            <person name="Kavagutti S V."/>
        </authorList>
    </citation>
    <scope>NUCLEOTIDE SEQUENCE</scope>
</reference>
<sequence>MNEKIKNLFNICGMPNEDIMELFEDKNKTFYMEKFAKLIIQECINVIMNDTDRHRKEYFAGLLKEHFGVE</sequence>
<organism evidence="1">
    <name type="scientific">uncultured Caudovirales phage</name>
    <dbReference type="NCBI Taxonomy" id="2100421"/>
    <lineage>
        <taxon>Viruses</taxon>
        <taxon>Duplodnaviria</taxon>
        <taxon>Heunggongvirae</taxon>
        <taxon>Uroviricota</taxon>
        <taxon>Caudoviricetes</taxon>
        <taxon>Peduoviridae</taxon>
        <taxon>Maltschvirus</taxon>
        <taxon>Maltschvirus maltsch</taxon>
    </lineage>
</organism>